<protein>
    <submittedName>
        <fullName evidence="2">Siphovirus family protein</fullName>
    </submittedName>
</protein>
<accession>W0FN28</accession>
<dbReference type="SUPFAM" id="SSF161266">
    <property type="entry name" value="Gam-like"/>
    <property type="match status" value="1"/>
</dbReference>
<reference evidence="2" key="1">
    <citation type="journal article" date="2013" name="PLoS ONE">
        <title>Metagenomic insights into the carbohydrate-active enzymes carried by the microorganisms adhering to solid digesta in the rumen of cows.</title>
        <authorList>
            <person name="Wang L."/>
            <person name="Hatem A."/>
            <person name="Catalyurek U.V."/>
            <person name="Morrison M."/>
            <person name="Yu Z."/>
        </authorList>
    </citation>
    <scope>NUCLEOTIDE SEQUENCE</scope>
</reference>
<proteinExistence type="predicted"/>
<dbReference type="InterPro" id="IPR008840">
    <property type="entry name" value="Sipho_Gp157"/>
</dbReference>
<evidence type="ECO:0000313" key="2">
    <source>
        <dbReference type="EMBL" id="AHF24212.1"/>
    </source>
</evidence>
<organism evidence="2">
    <name type="scientific">uncultured bacterium Contig160</name>
    <dbReference type="NCBI Taxonomy" id="1393469"/>
    <lineage>
        <taxon>Bacteria</taxon>
        <taxon>environmental samples</taxon>
    </lineage>
</organism>
<dbReference type="EMBL" id="KC246787">
    <property type="protein sequence ID" value="AHF24212.1"/>
    <property type="molecule type" value="Genomic_DNA"/>
</dbReference>
<dbReference type="AlphaFoldDB" id="W0FN28"/>
<sequence length="171" mass="19318">MKLYEVNQQLEDLILQLEPDPETGEIPANEDEIIAQINALAMKREDILQYLAKLALDAKATVQSLKAEEKRLKERRQRMDTRHDRLVAILDRECGGEKTELGVATLCYRKTSHVEITDKGAALFWLKEMGHEDCIRIPEPEISKQAVGKLLDAGVEVDGVEQVTGTSCYLR</sequence>
<dbReference type="Pfam" id="PF05565">
    <property type="entry name" value="Sipho_Gp157"/>
    <property type="match status" value="1"/>
</dbReference>
<name>W0FN28_9BACT</name>
<evidence type="ECO:0000256" key="1">
    <source>
        <dbReference type="SAM" id="Coils"/>
    </source>
</evidence>
<keyword evidence="1" id="KW-0175">Coiled coil</keyword>
<feature type="coiled-coil region" evidence="1">
    <location>
        <begin position="55"/>
        <end position="82"/>
    </location>
</feature>